<keyword evidence="3" id="KW-1185">Reference proteome</keyword>
<protein>
    <submittedName>
        <fullName evidence="2">Uncharacterized protein</fullName>
    </submittedName>
</protein>
<comment type="caution">
    <text evidence="2">The sequence shown here is derived from an EMBL/GenBank/DDBJ whole genome shotgun (WGS) entry which is preliminary data.</text>
</comment>
<dbReference type="EMBL" id="NOWF01000001">
    <property type="protein sequence ID" value="OYD09558.1"/>
    <property type="molecule type" value="Genomic_DNA"/>
</dbReference>
<dbReference type="AlphaFoldDB" id="A0A235BB71"/>
<evidence type="ECO:0000313" key="2">
    <source>
        <dbReference type="EMBL" id="OYD09558.1"/>
    </source>
</evidence>
<keyword evidence="1" id="KW-1133">Transmembrane helix</keyword>
<keyword evidence="1" id="KW-0472">Membrane</keyword>
<evidence type="ECO:0000313" key="3">
    <source>
        <dbReference type="Proteomes" id="UP000215459"/>
    </source>
</evidence>
<evidence type="ECO:0000256" key="1">
    <source>
        <dbReference type="SAM" id="Phobius"/>
    </source>
</evidence>
<proteinExistence type="predicted"/>
<organism evidence="2 3">
    <name type="scientific">Paludifilum halophilum</name>
    <dbReference type="NCBI Taxonomy" id="1642702"/>
    <lineage>
        <taxon>Bacteria</taxon>
        <taxon>Bacillati</taxon>
        <taxon>Bacillota</taxon>
        <taxon>Bacilli</taxon>
        <taxon>Bacillales</taxon>
        <taxon>Thermoactinomycetaceae</taxon>
        <taxon>Paludifilum</taxon>
    </lineage>
</organism>
<sequence length="114" mass="13005">MDRQKQKGMGKNNRSIWFVVLEILFLLFYGSEWVVRFLHLPIPPAVIIGVTWMGVQSQWLKGLAMGTAAQMVEGQRFQVGRTRHRHVGGGDDFDRIHSRAVNPDSTTCSFLDFN</sequence>
<keyword evidence="1" id="KW-0812">Transmembrane</keyword>
<feature type="transmembrane region" description="Helical" evidence="1">
    <location>
        <begin position="12"/>
        <end position="31"/>
    </location>
</feature>
<accession>A0A235BB71</accession>
<gene>
    <name evidence="2" type="ORF">CHM34_00640</name>
</gene>
<name>A0A235BB71_9BACL</name>
<dbReference type="Proteomes" id="UP000215459">
    <property type="component" value="Unassembled WGS sequence"/>
</dbReference>
<reference evidence="2 3" key="1">
    <citation type="submission" date="2017-07" db="EMBL/GenBank/DDBJ databases">
        <title>The genome sequence of Paludifilum halophilum highlights mechanisms for microbial adaptation to high salt environemnts.</title>
        <authorList>
            <person name="Belbahri L."/>
        </authorList>
    </citation>
    <scope>NUCLEOTIDE SEQUENCE [LARGE SCALE GENOMIC DNA]</scope>
    <source>
        <strain evidence="2 3">DSM 102817</strain>
    </source>
</reference>